<dbReference type="AlphaFoldDB" id="A0A0E9WBY1"/>
<dbReference type="EMBL" id="GBXM01020730">
    <property type="protein sequence ID" value="JAH87847.1"/>
    <property type="molecule type" value="Transcribed_RNA"/>
</dbReference>
<reference evidence="2" key="2">
    <citation type="journal article" date="2015" name="Fish Shellfish Immunol.">
        <title>Early steps in the European eel (Anguilla anguilla)-Vibrio vulnificus interaction in the gills: Role of the RtxA13 toxin.</title>
        <authorList>
            <person name="Callol A."/>
            <person name="Pajuelo D."/>
            <person name="Ebbesson L."/>
            <person name="Teles M."/>
            <person name="MacKenzie S."/>
            <person name="Amaro C."/>
        </authorList>
    </citation>
    <scope>NUCLEOTIDE SEQUENCE</scope>
</reference>
<organism evidence="2">
    <name type="scientific">Anguilla anguilla</name>
    <name type="common">European freshwater eel</name>
    <name type="synonym">Muraena anguilla</name>
    <dbReference type="NCBI Taxonomy" id="7936"/>
    <lineage>
        <taxon>Eukaryota</taxon>
        <taxon>Metazoa</taxon>
        <taxon>Chordata</taxon>
        <taxon>Craniata</taxon>
        <taxon>Vertebrata</taxon>
        <taxon>Euteleostomi</taxon>
        <taxon>Actinopterygii</taxon>
        <taxon>Neopterygii</taxon>
        <taxon>Teleostei</taxon>
        <taxon>Anguilliformes</taxon>
        <taxon>Anguillidae</taxon>
        <taxon>Anguilla</taxon>
    </lineage>
</organism>
<accession>A0A0E9WBY1</accession>
<evidence type="ECO:0000256" key="1">
    <source>
        <dbReference type="SAM" id="MobiDB-lite"/>
    </source>
</evidence>
<evidence type="ECO:0000313" key="2">
    <source>
        <dbReference type="EMBL" id="JAH87847.1"/>
    </source>
</evidence>
<protein>
    <submittedName>
        <fullName evidence="2">Uncharacterized protein</fullName>
    </submittedName>
</protein>
<feature type="region of interest" description="Disordered" evidence="1">
    <location>
        <begin position="1"/>
        <end position="21"/>
    </location>
</feature>
<sequence length="44" mass="5157">MCIVCKNGESTEEPTNPKKDYKNKMISENVKKRKLPIEFSELKK</sequence>
<proteinExistence type="predicted"/>
<name>A0A0E9WBY1_ANGAN</name>
<reference evidence="2" key="1">
    <citation type="submission" date="2014-11" db="EMBL/GenBank/DDBJ databases">
        <authorList>
            <person name="Amaro Gonzalez C."/>
        </authorList>
    </citation>
    <scope>NUCLEOTIDE SEQUENCE</scope>
</reference>